<dbReference type="Proteomes" id="UP000239156">
    <property type="component" value="Unassembled WGS sequence"/>
</dbReference>
<accession>A0A2S4W4C2</accession>
<dbReference type="VEuPathDB" id="FungiDB:PSHT_00442"/>
<dbReference type="AlphaFoldDB" id="A0A2S4W4C2"/>
<organism evidence="1 2">
    <name type="scientific">Puccinia striiformis</name>
    <dbReference type="NCBI Taxonomy" id="27350"/>
    <lineage>
        <taxon>Eukaryota</taxon>
        <taxon>Fungi</taxon>
        <taxon>Dikarya</taxon>
        <taxon>Basidiomycota</taxon>
        <taxon>Pucciniomycotina</taxon>
        <taxon>Pucciniomycetes</taxon>
        <taxon>Pucciniales</taxon>
        <taxon>Pucciniaceae</taxon>
        <taxon>Puccinia</taxon>
    </lineage>
</organism>
<reference evidence="1" key="1">
    <citation type="submission" date="2017-12" db="EMBL/GenBank/DDBJ databases">
        <title>Gene loss provides genomic basis for host adaptation in cereal stripe rust fungi.</title>
        <authorList>
            <person name="Xia C."/>
        </authorList>
    </citation>
    <scope>NUCLEOTIDE SEQUENCE [LARGE SCALE GENOMIC DNA]</scope>
    <source>
        <strain evidence="1">93-210</strain>
    </source>
</reference>
<dbReference type="EMBL" id="PKSL01000006">
    <property type="protein sequence ID" value="POW16618.1"/>
    <property type="molecule type" value="Genomic_DNA"/>
</dbReference>
<gene>
    <name evidence="1" type="ORF">PSTT_01138</name>
</gene>
<keyword evidence="2" id="KW-1185">Reference proteome</keyword>
<sequence>MDFDSGNPASNIGCAPGMWELEILPAISSAGNHDPDEDIHPTHPADPPGRSIVYNRTILRKNCQQVLADSSSDFYRRTIHWKEGLCIELIQFFGAWYQRHTDLTNKSSVFLMRATYASNYKMSYRHTHYSMGIFESWRCQIITGERNVTAESPMAADGFDQISSKGMSPLVYVSLKDAIEQQHCIDVLAVIGESPNFKISKWNVGVHPSWSMELRPNQQLAEEASTGVQVASFDFNLVPFN</sequence>
<dbReference type="VEuPathDB" id="FungiDB:PSTT_01138"/>
<protein>
    <submittedName>
        <fullName evidence="1">Uncharacterized protein</fullName>
    </submittedName>
</protein>
<proteinExistence type="predicted"/>
<evidence type="ECO:0000313" key="2">
    <source>
        <dbReference type="Proteomes" id="UP000239156"/>
    </source>
</evidence>
<evidence type="ECO:0000313" key="1">
    <source>
        <dbReference type="EMBL" id="POW16618.1"/>
    </source>
</evidence>
<comment type="caution">
    <text evidence="1">The sequence shown here is derived from an EMBL/GenBank/DDBJ whole genome shotgun (WGS) entry which is preliminary data.</text>
</comment>
<name>A0A2S4W4C2_9BASI</name>